<keyword evidence="2" id="KW-1185">Reference proteome</keyword>
<dbReference type="EMBL" id="KQ976558">
    <property type="protein sequence ID" value="KYM80744.1"/>
    <property type="molecule type" value="Genomic_DNA"/>
</dbReference>
<evidence type="ECO:0000313" key="2">
    <source>
        <dbReference type="Proteomes" id="UP000078540"/>
    </source>
</evidence>
<dbReference type="Proteomes" id="UP000078540">
    <property type="component" value="Unassembled WGS sequence"/>
</dbReference>
<name>A0A195B977_9HYME</name>
<accession>A0A195B977</accession>
<proteinExistence type="predicted"/>
<dbReference type="AlphaFoldDB" id="A0A195B977"/>
<sequence length="102" mass="11352">MTGNVKLRQAWRIAQSILVVSVLPRRCRGCAQVRSLPRAVRNRILEWPKRRGEIVKSSFAPPTSKGTLRMTIATRVLETILPIELVPGGEGVRRAVGPVSRK</sequence>
<evidence type="ECO:0000313" key="1">
    <source>
        <dbReference type="EMBL" id="KYM80744.1"/>
    </source>
</evidence>
<reference evidence="1 2" key="1">
    <citation type="submission" date="2015-09" db="EMBL/GenBank/DDBJ databases">
        <title>Atta colombica WGS genome.</title>
        <authorList>
            <person name="Nygaard S."/>
            <person name="Hu H."/>
            <person name="Boomsma J."/>
            <person name="Zhang G."/>
        </authorList>
    </citation>
    <scope>NUCLEOTIDE SEQUENCE [LARGE SCALE GENOMIC DNA]</scope>
    <source>
        <strain evidence="1">Treedump-2</strain>
        <tissue evidence="1">Whole body</tissue>
    </source>
</reference>
<protein>
    <submittedName>
        <fullName evidence="1">Uncharacterized protein</fullName>
    </submittedName>
</protein>
<gene>
    <name evidence="1" type="ORF">ALC53_08913</name>
</gene>
<organism evidence="1 2">
    <name type="scientific">Atta colombica</name>
    <dbReference type="NCBI Taxonomy" id="520822"/>
    <lineage>
        <taxon>Eukaryota</taxon>
        <taxon>Metazoa</taxon>
        <taxon>Ecdysozoa</taxon>
        <taxon>Arthropoda</taxon>
        <taxon>Hexapoda</taxon>
        <taxon>Insecta</taxon>
        <taxon>Pterygota</taxon>
        <taxon>Neoptera</taxon>
        <taxon>Endopterygota</taxon>
        <taxon>Hymenoptera</taxon>
        <taxon>Apocrita</taxon>
        <taxon>Aculeata</taxon>
        <taxon>Formicoidea</taxon>
        <taxon>Formicidae</taxon>
        <taxon>Myrmicinae</taxon>
        <taxon>Atta</taxon>
    </lineage>
</organism>